<dbReference type="Gene3D" id="3.90.400.10">
    <property type="entry name" value="Oligo-1,6-glucosidase, Domain 2"/>
    <property type="match status" value="1"/>
</dbReference>
<dbReference type="PANTHER" id="PTHR10357">
    <property type="entry name" value="ALPHA-AMYLASE FAMILY MEMBER"/>
    <property type="match status" value="1"/>
</dbReference>
<dbReference type="SUPFAM" id="SSF51011">
    <property type="entry name" value="Glycosyl hydrolase domain"/>
    <property type="match status" value="1"/>
</dbReference>
<reference evidence="5" key="1">
    <citation type="submission" date="2014-11" db="EMBL/GenBank/DDBJ databases">
        <authorList>
            <person name="Malar M.C."/>
            <person name="Sen D."/>
            <person name="Tripathy S."/>
        </authorList>
    </citation>
    <scope>NUCLEOTIDE SEQUENCE</scope>
    <source>
        <strain evidence="5">BDU141951</strain>
    </source>
</reference>
<organism evidence="5">
    <name type="scientific">Lyngbya confervoides BDU141951</name>
    <dbReference type="NCBI Taxonomy" id="1574623"/>
    <lineage>
        <taxon>Bacteria</taxon>
        <taxon>Bacillati</taxon>
        <taxon>Cyanobacteriota</taxon>
        <taxon>Cyanophyceae</taxon>
        <taxon>Oscillatoriophycideae</taxon>
        <taxon>Oscillatoriales</taxon>
        <taxon>Microcoleaceae</taxon>
        <taxon>Lyngbya</taxon>
    </lineage>
</organism>
<accession>A0A0C1Y7W4</accession>
<dbReference type="EMBL" id="JTHE02000003">
    <property type="protein sequence ID" value="NEV70067.1"/>
    <property type="molecule type" value="Genomic_DNA"/>
</dbReference>
<dbReference type="CDD" id="cd11333">
    <property type="entry name" value="AmyAc_SI_OligoGlu_DGase"/>
    <property type="match status" value="1"/>
</dbReference>
<evidence type="ECO:0000256" key="3">
    <source>
        <dbReference type="ARBA" id="ARBA00023295"/>
    </source>
</evidence>
<evidence type="ECO:0000256" key="2">
    <source>
        <dbReference type="ARBA" id="ARBA00022801"/>
    </source>
</evidence>
<dbReference type="InterPro" id="IPR032091">
    <property type="entry name" value="Malt_amylase-like_C"/>
</dbReference>
<dbReference type="SMART" id="SM00642">
    <property type="entry name" value="Aamy"/>
    <property type="match status" value="1"/>
</dbReference>
<dbReference type="InterPro" id="IPR017853">
    <property type="entry name" value="GH"/>
</dbReference>
<name>A0A0C1Y7W4_9CYAN</name>
<reference evidence="5" key="2">
    <citation type="journal article" date="2015" name="Genome Announc.">
        <title>Draft Genome Sequence of Filamentous Marine Cyanobacterium Lyngbya confervoides Strain BDU141951.</title>
        <authorList>
            <person name="Chandrababunaidu M.M."/>
            <person name="Sen D."/>
            <person name="Tripathy S."/>
        </authorList>
    </citation>
    <scope>NUCLEOTIDE SEQUENCE</scope>
    <source>
        <strain evidence="5">BDU141951</strain>
    </source>
</reference>
<comment type="similarity">
    <text evidence="1">Belongs to the glycosyl hydrolase 13 family.</text>
</comment>
<dbReference type="Pfam" id="PF00128">
    <property type="entry name" value="Alpha-amylase"/>
    <property type="match status" value="1"/>
</dbReference>
<dbReference type="Pfam" id="PF16657">
    <property type="entry name" value="Malt_amylase_C"/>
    <property type="match status" value="1"/>
</dbReference>
<reference evidence="5" key="3">
    <citation type="submission" date="2020-02" db="EMBL/GenBank/DDBJ databases">
        <authorList>
            <person name="Sarangi A.N."/>
            <person name="Ghosh S."/>
            <person name="Mukherjee M."/>
            <person name="Tripathy S."/>
        </authorList>
    </citation>
    <scope>NUCLEOTIDE SEQUENCE</scope>
    <source>
        <strain evidence="5">BDU141951</strain>
    </source>
</reference>
<evidence type="ECO:0000259" key="4">
    <source>
        <dbReference type="SMART" id="SM00642"/>
    </source>
</evidence>
<gene>
    <name evidence="5" type="ORF">QQ91_023525</name>
</gene>
<sequence>MTQANFIRPHRWWETGVIYQIYPLTFADGDGDGTGDLRGIIQRLDYLNDGDPKSRSALGVDAIWLSPINKSPMIDNGYDIVDYQDICPTFGTLADFDELLAKAHDRGIKIILDLVVNHTSNQHPWFVESCGGQDNPKADWYLWQTPFEGRDRPNNWQSYFGGSGWTYCEQREQFYFHTFNSNQPDLNWQNPDVRTAVYNIVRFWLDRGVDGFRLDASSVYSKDPYFRDNPLKYGATDKNDYNNYHHLYDKNLPDNHQIIRELRAILETYDNRVLIGETFIDNRLYDSVIFHGVHNDELHLPITFEFPFSPWYPGYLQREIEKQEKVTSPDAWPCYFLDNHDIPRHLSRWVECSLCVDSQAIAKAAATLLLTIRGTPLLYYGQELGMVDNTDIPEERLQDHAVIKSETGETPPPRDGARTPMQWDDSPQAGFSFGKSVEPWLPVHANYPEVNVQTELADPDSILNFYRRLLQVRQHSSALQAGRWRPLIHYPHEHLAYLREAETETVLVAINFAYEQPFTLDAPLNRAGWHVLMSTDYETGKVMALPEHLQAFEVSLWQQHHE</sequence>
<dbReference type="PANTHER" id="PTHR10357:SF179">
    <property type="entry name" value="NEUTRAL AND BASIC AMINO ACID TRANSPORT PROTEIN RBAT"/>
    <property type="match status" value="1"/>
</dbReference>
<comment type="caution">
    <text evidence="5">The sequence shown here is derived from an EMBL/GenBank/DDBJ whole genome shotgun (WGS) entry which is preliminary data.</text>
</comment>
<evidence type="ECO:0000313" key="5">
    <source>
        <dbReference type="EMBL" id="NEV70067.1"/>
    </source>
</evidence>
<proteinExistence type="inferred from homology"/>
<dbReference type="AlphaFoldDB" id="A0A0C1Y7W4"/>
<evidence type="ECO:0000256" key="1">
    <source>
        <dbReference type="ARBA" id="ARBA00008061"/>
    </source>
</evidence>
<dbReference type="InterPro" id="IPR045857">
    <property type="entry name" value="O16G_dom_2"/>
</dbReference>
<dbReference type="InterPro" id="IPR006047">
    <property type="entry name" value="GH13_cat_dom"/>
</dbReference>
<dbReference type="SUPFAM" id="SSF51445">
    <property type="entry name" value="(Trans)glycosidases"/>
    <property type="match status" value="1"/>
</dbReference>
<dbReference type="GO" id="GO:0009313">
    <property type="term" value="P:oligosaccharide catabolic process"/>
    <property type="evidence" value="ECO:0007669"/>
    <property type="project" value="TreeGrafter"/>
</dbReference>
<dbReference type="FunFam" id="3.90.400.10:FF:000002">
    <property type="entry name" value="Sucrose isomerase"/>
    <property type="match status" value="1"/>
</dbReference>
<feature type="domain" description="Glycosyl hydrolase family 13 catalytic" evidence="4">
    <location>
        <begin position="20"/>
        <end position="418"/>
    </location>
</feature>
<dbReference type="Gene3D" id="3.20.20.80">
    <property type="entry name" value="Glycosidases"/>
    <property type="match status" value="1"/>
</dbReference>
<keyword evidence="2" id="KW-0378">Hydrolase</keyword>
<protein>
    <submittedName>
        <fullName evidence="5">Alpha-glucosidase</fullName>
    </submittedName>
</protein>
<dbReference type="GO" id="GO:0004556">
    <property type="term" value="F:alpha-amylase activity"/>
    <property type="evidence" value="ECO:0007669"/>
    <property type="project" value="TreeGrafter"/>
</dbReference>
<keyword evidence="3" id="KW-0326">Glycosidase</keyword>